<proteinExistence type="predicted"/>
<dbReference type="InterPro" id="IPR041698">
    <property type="entry name" value="Methyltransf_25"/>
</dbReference>
<dbReference type="CDD" id="cd02440">
    <property type="entry name" value="AdoMet_MTases"/>
    <property type="match status" value="1"/>
</dbReference>
<dbReference type="PANTHER" id="PTHR43861">
    <property type="entry name" value="TRANS-ACONITATE 2-METHYLTRANSFERASE-RELATED"/>
    <property type="match status" value="1"/>
</dbReference>
<comment type="caution">
    <text evidence="4">The sequence shown here is derived from an EMBL/GenBank/DDBJ whole genome shotgun (WGS) entry which is preliminary data.</text>
</comment>
<evidence type="ECO:0000313" key="4">
    <source>
        <dbReference type="EMBL" id="OUD08788.1"/>
    </source>
</evidence>
<reference evidence="4 5" key="1">
    <citation type="submission" date="2016-12" db="EMBL/GenBank/DDBJ databases">
        <title>The draft genome sequence of HSLHS2.</title>
        <authorList>
            <person name="Hu D."/>
            <person name="Wang L."/>
            <person name="Shao Z."/>
        </authorList>
    </citation>
    <scope>NUCLEOTIDE SEQUENCE [LARGE SCALE GENOMIC DNA]</scope>
    <source>
        <strain evidence="4">MCCC 1A06712</strain>
    </source>
</reference>
<dbReference type="InterPro" id="IPR029063">
    <property type="entry name" value="SAM-dependent_MTases_sf"/>
</dbReference>
<dbReference type="SUPFAM" id="SSF53335">
    <property type="entry name" value="S-adenosyl-L-methionine-dependent methyltransferases"/>
    <property type="match status" value="1"/>
</dbReference>
<organism evidence="4 5">
    <name type="scientific">Marivivens niveibacter</name>
    <dbReference type="NCBI Taxonomy" id="1930667"/>
    <lineage>
        <taxon>Bacteria</taxon>
        <taxon>Pseudomonadati</taxon>
        <taxon>Pseudomonadota</taxon>
        <taxon>Alphaproteobacteria</taxon>
        <taxon>Rhodobacterales</taxon>
        <taxon>Paracoccaceae</taxon>
        <taxon>Marivivens group</taxon>
        <taxon>Marivivens</taxon>
    </lineage>
</organism>
<accession>A0A251WXE2</accession>
<dbReference type="GO" id="GO:0032259">
    <property type="term" value="P:methylation"/>
    <property type="evidence" value="ECO:0007669"/>
    <property type="project" value="UniProtKB-KW"/>
</dbReference>
<evidence type="ECO:0000259" key="3">
    <source>
        <dbReference type="Pfam" id="PF13649"/>
    </source>
</evidence>
<name>A0A251WXE2_9RHOB</name>
<dbReference type="Gene3D" id="3.40.50.150">
    <property type="entry name" value="Vaccinia Virus protein VP39"/>
    <property type="match status" value="1"/>
</dbReference>
<dbReference type="Pfam" id="PF13649">
    <property type="entry name" value="Methyltransf_25"/>
    <property type="match status" value="1"/>
</dbReference>
<sequence>MSTPENILATYDRVGPAWAQRRDRRLQERKWLDKMISAAPHHQGRRRVLDLGCGAGRPIAEYLADRGIAVTGVDGAQSMIALFRSVLPQQTAIHRDMRGLSLGQTYDAILAWDSFFHLSPADQRAMFPVFAAHAADNAALMFTSGPYEGVEIGEVEGEAVYHASLSPDEYRALLSENGFTELAFAPEDADCGGRTIWLARYKSTDH</sequence>
<feature type="domain" description="Methyltransferase" evidence="3">
    <location>
        <begin position="48"/>
        <end position="131"/>
    </location>
</feature>
<keyword evidence="1 4" id="KW-0489">Methyltransferase</keyword>
<dbReference type="AlphaFoldDB" id="A0A251WXE2"/>
<protein>
    <submittedName>
        <fullName evidence="4">SAM-dependent methyltransferase</fullName>
    </submittedName>
</protein>
<keyword evidence="5" id="KW-1185">Reference proteome</keyword>
<keyword evidence="2 4" id="KW-0808">Transferase</keyword>
<evidence type="ECO:0000313" key="5">
    <source>
        <dbReference type="Proteomes" id="UP000194664"/>
    </source>
</evidence>
<dbReference type="GO" id="GO:0008168">
    <property type="term" value="F:methyltransferase activity"/>
    <property type="evidence" value="ECO:0007669"/>
    <property type="project" value="UniProtKB-KW"/>
</dbReference>
<evidence type="ECO:0000256" key="1">
    <source>
        <dbReference type="ARBA" id="ARBA00022603"/>
    </source>
</evidence>
<dbReference type="Proteomes" id="UP000194664">
    <property type="component" value="Unassembled WGS sequence"/>
</dbReference>
<dbReference type="PANTHER" id="PTHR43861:SF1">
    <property type="entry name" value="TRANS-ACONITATE 2-METHYLTRANSFERASE"/>
    <property type="match status" value="1"/>
</dbReference>
<gene>
    <name evidence="4" type="ORF">BVC71_11975</name>
</gene>
<evidence type="ECO:0000256" key="2">
    <source>
        <dbReference type="ARBA" id="ARBA00022679"/>
    </source>
</evidence>
<dbReference type="EMBL" id="MSPP01000004">
    <property type="protein sequence ID" value="OUD08788.1"/>
    <property type="molecule type" value="Genomic_DNA"/>
</dbReference>